<keyword evidence="2" id="KW-0812">Transmembrane</keyword>
<feature type="region of interest" description="Disordered" evidence="1">
    <location>
        <begin position="1"/>
        <end position="21"/>
    </location>
</feature>
<feature type="transmembrane region" description="Helical" evidence="2">
    <location>
        <begin position="20"/>
        <end position="42"/>
    </location>
</feature>
<accession>A0A6B8KFV1</accession>
<evidence type="ECO:0000313" key="3">
    <source>
        <dbReference type="EMBL" id="QGM46607.1"/>
    </source>
</evidence>
<dbReference type="InterPro" id="IPR043899">
    <property type="entry name" value="DUF5789"/>
</dbReference>
<dbReference type="EMBL" id="CP046052">
    <property type="protein sequence ID" value="QGM46607.1"/>
    <property type="molecule type" value="Genomic_DNA"/>
</dbReference>
<protein>
    <submittedName>
        <fullName evidence="3">DUF2795 domain-containing protein</fullName>
    </submittedName>
</protein>
<reference evidence="3 4" key="1">
    <citation type="submission" date="2019-11" db="EMBL/GenBank/DDBJ databases">
        <title>The genome sequence of Methylocystis heyeri.</title>
        <authorList>
            <person name="Oshkin I.Y."/>
            <person name="Miroshnikov K."/>
            <person name="Dedysh S.N."/>
        </authorList>
    </citation>
    <scope>NUCLEOTIDE SEQUENCE [LARGE SCALE GENOMIC DNA]</scope>
    <source>
        <strain evidence="3 4">H2</strain>
    </source>
</reference>
<dbReference type="AlphaFoldDB" id="A0A6B8KFV1"/>
<organism evidence="3 4">
    <name type="scientific">Methylocystis heyeri</name>
    <dbReference type="NCBI Taxonomy" id="391905"/>
    <lineage>
        <taxon>Bacteria</taxon>
        <taxon>Pseudomonadati</taxon>
        <taxon>Pseudomonadota</taxon>
        <taxon>Alphaproteobacteria</taxon>
        <taxon>Hyphomicrobiales</taxon>
        <taxon>Methylocystaceae</taxon>
        <taxon>Methylocystis</taxon>
    </lineage>
</organism>
<evidence type="ECO:0000256" key="2">
    <source>
        <dbReference type="SAM" id="Phobius"/>
    </source>
</evidence>
<dbReference type="Pfam" id="PF19102">
    <property type="entry name" value="DUF5789"/>
    <property type="match status" value="1"/>
</dbReference>
<keyword evidence="4" id="KW-1185">Reference proteome</keyword>
<dbReference type="RefSeq" id="WP_136496836.1">
    <property type="nucleotide sequence ID" value="NZ_CP046052.1"/>
</dbReference>
<dbReference type="OrthoDB" id="3078349at2"/>
<sequence>MISRSENTGEGRGSGHRGPARGFAFGVASVTQALAGVSFPISKKELQRKHGKAEVHWTKESTEHLSDILGRLPQEEFASVAEVASAVSESHHSGSD</sequence>
<keyword evidence="2" id="KW-0472">Membrane</keyword>
<keyword evidence="2" id="KW-1133">Transmembrane helix</keyword>
<gene>
    <name evidence="3" type="ORF">H2LOC_013375</name>
</gene>
<name>A0A6B8KFV1_9HYPH</name>
<evidence type="ECO:0000256" key="1">
    <source>
        <dbReference type="SAM" id="MobiDB-lite"/>
    </source>
</evidence>
<dbReference type="KEGG" id="mhey:H2LOC_013375"/>
<proteinExistence type="predicted"/>
<dbReference type="Proteomes" id="UP000309061">
    <property type="component" value="Chromosome"/>
</dbReference>
<evidence type="ECO:0000313" key="4">
    <source>
        <dbReference type="Proteomes" id="UP000309061"/>
    </source>
</evidence>